<dbReference type="GO" id="GO:0005829">
    <property type="term" value="C:cytosol"/>
    <property type="evidence" value="ECO:0007669"/>
    <property type="project" value="TreeGrafter"/>
</dbReference>
<evidence type="ECO:0000256" key="4">
    <source>
        <dbReference type="ARBA" id="ARBA00023235"/>
    </source>
</evidence>
<proteinExistence type="inferred from homology"/>
<feature type="domain" description="Metalloenzyme" evidence="5">
    <location>
        <begin position="144"/>
        <end position="265"/>
    </location>
</feature>
<keyword evidence="3" id="KW-0464">Manganese</keyword>
<protein>
    <submittedName>
        <fullName evidence="6">Phosphopentomutase</fullName>
    </submittedName>
</protein>
<evidence type="ECO:0000259" key="5">
    <source>
        <dbReference type="Pfam" id="PF01676"/>
    </source>
</evidence>
<evidence type="ECO:0000256" key="2">
    <source>
        <dbReference type="ARBA" id="ARBA00022723"/>
    </source>
</evidence>
<sequence length="279" mass="30779">MAFHRIFIVDFTALGIGESPDANRYQSIGADTLGHVAEVFDGELHLPTLQQLGLGNIRIDHPLPGIPAVDNPIGFFGLGHIAANINGEATGLRESWDFTNSYHTDSVFDTLQTAGYEVTIASRFIPYLEGQALTNRHLVGDNKTGFSVLYEELDALTMSVVYVQLPDFKYTGEAGETLAFGQHLVAADRYLEQFMHDMNENDLLIITSSQASDPMFQSVGSHPHLTREYMPILVYSPTRPNGHSLGIRRTLADIGATVMENFGMDYDTPGHSFLNEITQ</sequence>
<dbReference type="GO" id="GO:0000287">
    <property type="term" value="F:magnesium ion binding"/>
    <property type="evidence" value="ECO:0007669"/>
    <property type="project" value="InterPro"/>
</dbReference>
<dbReference type="GO" id="GO:0043094">
    <property type="term" value="P:metabolic compound salvage"/>
    <property type="evidence" value="ECO:0007669"/>
    <property type="project" value="InterPro"/>
</dbReference>
<gene>
    <name evidence="6" type="ORF">DCM90_06735</name>
</gene>
<dbReference type="OrthoDB" id="9769930at2"/>
<dbReference type="Pfam" id="PF01676">
    <property type="entry name" value="Metalloenzyme"/>
    <property type="match status" value="1"/>
</dbReference>
<keyword evidence="7" id="KW-1185">Reference proteome</keyword>
<dbReference type="GO" id="GO:0009117">
    <property type="term" value="P:nucleotide metabolic process"/>
    <property type="evidence" value="ECO:0007669"/>
    <property type="project" value="InterPro"/>
</dbReference>
<dbReference type="PANTHER" id="PTHR21110">
    <property type="entry name" value="PHOSPHOPENTOMUTASE"/>
    <property type="match status" value="1"/>
</dbReference>
<dbReference type="AlphaFoldDB" id="A0A2V1MY48"/>
<accession>A0A2V1MY48</accession>
<keyword evidence="4" id="KW-0413">Isomerase</keyword>
<dbReference type="PANTHER" id="PTHR21110:SF0">
    <property type="entry name" value="PHOSPHOPENTOMUTASE"/>
    <property type="match status" value="1"/>
</dbReference>
<dbReference type="GO" id="GO:0008973">
    <property type="term" value="F:phosphopentomutase activity"/>
    <property type="evidence" value="ECO:0007669"/>
    <property type="project" value="InterPro"/>
</dbReference>
<dbReference type="InterPro" id="IPR017850">
    <property type="entry name" value="Alkaline_phosphatase_core_sf"/>
</dbReference>
<dbReference type="SUPFAM" id="SSF53649">
    <property type="entry name" value="Alkaline phosphatase-like"/>
    <property type="match status" value="1"/>
</dbReference>
<evidence type="ECO:0000313" key="7">
    <source>
        <dbReference type="Proteomes" id="UP000245080"/>
    </source>
</evidence>
<comment type="caution">
    <text evidence="6">The sequence shown here is derived from an EMBL/GenBank/DDBJ whole genome shotgun (WGS) entry which is preliminary data.</text>
</comment>
<evidence type="ECO:0000256" key="3">
    <source>
        <dbReference type="ARBA" id="ARBA00023211"/>
    </source>
</evidence>
<reference evidence="6 7" key="1">
    <citation type="journal article" date="2018" name="Int. J. Syst. Evol. Microbiol.">
        <title>Lactobacillus bambusae sp. nov., isolated from a traditional fermented Ma-bamboo shoots of Taiwan.</title>
        <authorList>
            <person name="Wang L.-T."/>
        </authorList>
    </citation>
    <scope>NUCLEOTIDE SEQUENCE [LARGE SCALE GENOMIC DNA]</scope>
    <source>
        <strain evidence="6 7">BS-W1</strain>
    </source>
</reference>
<dbReference type="InterPro" id="IPR006124">
    <property type="entry name" value="Metalloenzyme"/>
</dbReference>
<dbReference type="InterPro" id="IPR010045">
    <property type="entry name" value="DeoB"/>
</dbReference>
<evidence type="ECO:0000256" key="1">
    <source>
        <dbReference type="ARBA" id="ARBA00010373"/>
    </source>
</evidence>
<dbReference type="RefSeq" id="WP_109250606.1">
    <property type="nucleotide sequence ID" value="NZ_QCXQ01000003.1"/>
</dbReference>
<organism evidence="6 7">
    <name type="scientific">Levilactobacillus bambusae</name>
    <dbReference type="NCBI Taxonomy" id="2024736"/>
    <lineage>
        <taxon>Bacteria</taxon>
        <taxon>Bacillati</taxon>
        <taxon>Bacillota</taxon>
        <taxon>Bacilli</taxon>
        <taxon>Lactobacillales</taxon>
        <taxon>Lactobacillaceae</taxon>
        <taxon>Levilactobacillus</taxon>
    </lineage>
</organism>
<dbReference type="Gene3D" id="3.40.720.10">
    <property type="entry name" value="Alkaline Phosphatase, subunit A"/>
    <property type="match status" value="1"/>
</dbReference>
<dbReference type="Proteomes" id="UP000245080">
    <property type="component" value="Unassembled WGS sequence"/>
</dbReference>
<evidence type="ECO:0000313" key="6">
    <source>
        <dbReference type="EMBL" id="PWF99751.1"/>
    </source>
</evidence>
<comment type="similarity">
    <text evidence="1">Belongs to the phosphopentomutase family.</text>
</comment>
<keyword evidence="2" id="KW-0479">Metal-binding</keyword>
<dbReference type="EMBL" id="QCXQ01000003">
    <property type="protein sequence ID" value="PWF99751.1"/>
    <property type="molecule type" value="Genomic_DNA"/>
</dbReference>
<name>A0A2V1MY48_9LACO</name>